<dbReference type="Proteomes" id="UP000011599">
    <property type="component" value="Unassembled WGS sequence"/>
</dbReference>
<name>L9VPR4_9EURY</name>
<dbReference type="AlphaFoldDB" id="L9VPR4"/>
<protein>
    <submittedName>
        <fullName evidence="2">Uncharacterized protein</fullName>
    </submittedName>
</protein>
<dbReference type="OrthoDB" id="187618at2157"/>
<comment type="caution">
    <text evidence="2">The sequence shown here is derived from an EMBL/GenBank/DDBJ whole genome shotgun (WGS) entry which is preliminary data.</text>
</comment>
<reference evidence="2 3" key="1">
    <citation type="journal article" date="2014" name="PLoS Genet.">
        <title>Phylogenetically driven sequencing of extremely halophilic archaea reveals strategies for static and dynamic osmo-response.</title>
        <authorList>
            <person name="Becker E.A."/>
            <person name="Seitzer P.M."/>
            <person name="Tritt A."/>
            <person name="Larsen D."/>
            <person name="Krusor M."/>
            <person name="Yao A.I."/>
            <person name="Wu D."/>
            <person name="Madern D."/>
            <person name="Eisen J.A."/>
            <person name="Darling A.E."/>
            <person name="Facciotti M.T."/>
        </authorList>
    </citation>
    <scope>NUCLEOTIDE SEQUENCE [LARGE SCALE GENOMIC DNA]</scope>
    <source>
        <strain evidence="2 3">GA33</strain>
    </source>
</reference>
<dbReference type="STRING" id="1114856.GCA_000383975_04608"/>
<sequence>MTTEWFVDHLEELDAHVARLLESIPETEAFDDETRARTRRRLREIRAQINPLLITLRSRVDTDDRGSGSESDDPPLE</sequence>
<dbReference type="EMBL" id="AOHW01000038">
    <property type="protein sequence ID" value="ELY39149.1"/>
    <property type="molecule type" value="Genomic_DNA"/>
</dbReference>
<evidence type="ECO:0000256" key="1">
    <source>
        <dbReference type="SAM" id="MobiDB-lite"/>
    </source>
</evidence>
<dbReference type="eggNOG" id="ENOG502N5MR">
    <property type="taxonomic scope" value="Archaea"/>
</dbReference>
<gene>
    <name evidence="2" type="ORF">C496_14867</name>
</gene>
<evidence type="ECO:0000313" key="3">
    <source>
        <dbReference type="Proteomes" id="UP000011599"/>
    </source>
</evidence>
<accession>L9VPR4</accession>
<proteinExistence type="predicted"/>
<dbReference type="PATRIC" id="fig|1114856.3.peg.3077"/>
<feature type="region of interest" description="Disordered" evidence="1">
    <location>
        <begin position="58"/>
        <end position="77"/>
    </location>
</feature>
<feature type="compositionally biased region" description="Basic and acidic residues" evidence="1">
    <location>
        <begin position="58"/>
        <end position="67"/>
    </location>
</feature>
<evidence type="ECO:0000313" key="2">
    <source>
        <dbReference type="EMBL" id="ELY39149.1"/>
    </source>
</evidence>
<organism evidence="2 3">
    <name type="scientific">Natronorubrum tibetense GA33</name>
    <dbReference type="NCBI Taxonomy" id="1114856"/>
    <lineage>
        <taxon>Archaea</taxon>
        <taxon>Methanobacteriati</taxon>
        <taxon>Methanobacteriota</taxon>
        <taxon>Stenosarchaea group</taxon>
        <taxon>Halobacteria</taxon>
        <taxon>Halobacteriales</taxon>
        <taxon>Natrialbaceae</taxon>
        <taxon>Natronorubrum</taxon>
    </lineage>
</organism>
<keyword evidence="3" id="KW-1185">Reference proteome</keyword>